<evidence type="ECO:0000256" key="1">
    <source>
        <dbReference type="SAM" id="MobiDB-lite"/>
    </source>
</evidence>
<gene>
    <name evidence="2" type="ORF">BDA96_10G153000</name>
</gene>
<name>A0A921U0D1_SORBI</name>
<evidence type="ECO:0000313" key="2">
    <source>
        <dbReference type="EMBL" id="KAG0514017.1"/>
    </source>
</evidence>
<reference evidence="2" key="2">
    <citation type="submission" date="2020-10" db="EMBL/GenBank/DDBJ databases">
        <authorList>
            <person name="Cooper E.A."/>
            <person name="Brenton Z.W."/>
            <person name="Flinn B.S."/>
            <person name="Jenkins J."/>
            <person name="Shu S."/>
            <person name="Flowers D."/>
            <person name="Luo F."/>
            <person name="Wang Y."/>
            <person name="Xia P."/>
            <person name="Barry K."/>
            <person name="Daum C."/>
            <person name="Lipzen A."/>
            <person name="Yoshinaga Y."/>
            <person name="Schmutz J."/>
            <person name="Saski C."/>
            <person name="Vermerris W."/>
            <person name="Kresovich S."/>
        </authorList>
    </citation>
    <scope>NUCLEOTIDE SEQUENCE</scope>
</reference>
<accession>A0A921U0D1</accession>
<reference evidence="2" key="1">
    <citation type="journal article" date="2019" name="BMC Genomics">
        <title>A new reference genome for Sorghum bicolor reveals high levels of sequence similarity between sweet and grain genotypes: implications for the genetics of sugar metabolism.</title>
        <authorList>
            <person name="Cooper E.A."/>
            <person name="Brenton Z.W."/>
            <person name="Flinn B.S."/>
            <person name="Jenkins J."/>
            <person name="Shu S."/>
            <person name="Flowers D."/>
            <person name="Luo F."/>
            <person name="Wang Y."/>
            <person name="Xia P."/>
            <person name="Barry K."/>
            <person name="Daum C."/>
            <person name="Lipzen A."/>
            <person name="Yoshinaga Y."/>
            <person name="Schmutz J."/>
            <person name="Saski C."/>
            <person name="Vermerris W."/>
            <person name="Kresovich S."/>
        </authorList>
    </citation>
    <scope>NUCLEOTIDE SEQUENCE</scope>
</reference>
<evidence type="ECO:0000313" key="3">
    <source>
        <dbReference type="Proteomes" id="UP000807115"/>
    </source>
</evidence>
<dbReference type="EMBL" id="CM027689">
    <property type="protein sequence ID" value="KAG0514017.1"/>
    <property type="molecule type" value="Genomic_DNA"/>
</dbReference>
<organism evidence="2 3">
    <name type="scientific">Sorghum bicolor</name>
    <name type="common">Sorghum</name>
    <name type="synonym">Sorghum vulgare</name>
    <dbReference type="NCBI Taxonomy" id="4558"/>
    <lineage>
        <taxon>Eukaryota</taxon>
        <taxon>Viridiplantae</taxon>
        <taxon>Streptophyta</taxon>
        <taxon>Embryophyta</taxon>
        <taxon>Tracheophyta</taxon>
        <taxon>Spermatophyta</taxon>
        <taxon>Magnoliopsida</taxon>
        <taxon>Liliopsida</taxon>
        <taxon>Poales</taxon>
        <taxon>Poaceae</taxon>
        <taxon>PACMAD clade</taxon>
        <taxon>Panicoideae</taxon>
        <taxon>Andropogonodae</taxon>
        <taxon>Andropogoneae</taxon>
        <taxon>Sorghinae</taxon>
        <taxon>Sorghum</taxon>
    </lineage>
</organism>
<feature type="region of interest" description="Disordered" evidence="1">
    <location>
        <begin position="1"/>
        <end position="20"/>
    </location>
</feature>
<dbReference type="Proteomes" id="UP000807115">
    <property type="component" value="Chromosome 10"/>
</dbReference>
<sequence length="158" mass="16842">MRAAHEAGVPPPPTKARDPPLRALEMSLDGGGMLRLCPLLRAVPHRASSHLVAELAHSHSQTTAADPVAAPVPDDDLPALAAALPHHRHLTHTATGCTHALLLSPLLALAAISRAPRLPAPQLLLFAACNASPAWMRDEMEGEENANRCFTFRFFEPG</sequence>
<comment type="caution">
    <text evidence="2">The sequence shown here is derived from an EMBL/GenBank/DDBJ whole genome shotgun (WGS) entry which is preliminary data.</text>
</comment>
<proteinExistence type="predicted"/>
<protein>
    <submittedName>
        <fullName evidence="2">Uncharacterized protein</fullName>
    </submittedName>
</protein>
<dbReference type="AlphaFoldDB" id="A0A921U0D1"/>